<reference evidence="2 3" key="1">
    <citation type="submission" date="2019-03" db="EMBL/GenBank/DDBJ databases">
        <title>Genomic Encyclopedia of Type Strains, Phase IV (KMG-IV): sequencing the most valuable type-strain genomes for metagenomic binning, comparative biology and taxonomic classification.</title>
        <authorList>
            <person name="Goeker M."/>
        </authorList>
    </citation>
    <scope>NUCLEOTIDE SEQUENCE [LARGE SCALE GENOMIC DNA]</scope>
    <source>
        <strain evidence="2 3">DSM 25903</strain>
    </source>
</reference>
<dbReference type="Proteomes" id="UP000295122">
    <property type="component" value="Unassembled WGS sequence"/>
</dbReference>
<dbReference type="InterPro" id="IPR029024">
    <property type="entry name" value="TerB-like"/>
</dbReference>
<evidence type="ECO:0000313" key="3">
    <source>
        <dbReference type="Proteomes" id="UP000295122"/>
    </source>
</evidence>
<name>A0A4R7CBG9_9HYPH</name>
<gene>
    <name evidence="2" type="ORF">EV668_2074</name>
</gene>
<keyword evidence="1" id="KW-1133">Transmembrane helix</keyword>
<keyword evidence="1" id="KW-0812">Transmembrane</keyword>
<dbReference type="CDD" id="cd07177">
    <property type="entry name" value="terB_like"/>
    <property type="match status" value="1"/>
</dbReference>
<evidence type="ECO:0000256" key="1">
    <source>
        <dbReference type="SAM" id="Phobius"/>
    </source>
</evidence>
<organism evidence="2 3">
    <name type="scientific">Enterovirga rhinocerotis</name>
    <dbReference type="NCBI Taxonomy" id="1339210"/>
    <lineage>
        <taxon>Bacteria</taxon>
        <taxon>Pseudomonadati</taxon>
        <taxon>Pseudomonadota</taxon>
        <taxon>Alphaproteobacteria</taxon>
        <taxon>Hyphomicrobiales</taxon>
        <taxon>Methylobacteriaceae</taxon>
        <taxon>Enterovirga</taxon>
    </lineage>
</organism>
<dbReference type="OrthoDB" id="8442344at2"/>
<evidence type="ECO:0008006" key="4">
    <source>
        <dbReference type="Google" id="ProtNLM"/>
    </source>
</evidence>
<evidence type="ECO:0000313" key="2">
    <source>
        <dbReference type="EMBL" id="TDR94785.1"/>
    </source>
</evidence>
<keyword evidence="1" id="KW-0472">Membrane</keyword>
<dbReference type="RefSeq" id="WP_133769644.1">
    <property type="nucleotide sequence ID" value="NZ_SNZR01000011.1"/>
</dbReference>
<protein>
    <recommendedName>
        <fullName evidence="4">Tellurite resistance protein TerB</fullName>
    </recommendedName>
</protein>
<feature type="transmembrane region" description="Helical" evidence="1">
    <location>
        <begin position="6"/>
        <end position="32"/>
    </location>
</feature>
<proteinExistence type="predicted"/>
<keyword evidence="3" id="KW-1185">Reference proteome</keyword>
<accession>A0A4R7CBG9</accession>
<dbReference type="AlphaFoldDB" id="A0A4R7CBG9"/>
<dbReference type="EMBL" id="SNZR01000011">
    <property type="protein sequence ID" value="TDR94785.1"/>
    <property type="molecule type" value="Genomic_DNA"/>
</dbReference>
<comment type="caution">
    <text evidence="2">The sequence shown here is derived from an EMBL/GenBank/DDBJ whole genome shotgun (WGS) entry which is preliminary data.</text>
</comment>
<sequence length="179" mass="19856">MPIVGAIFGAIVMGLIYWIMWGGGLAYIDAALNSRQERKRREQNAMRRIESDREAAKAPLRSITDPREAATALMLAVARSRGEITPEQTTAITGQMRERLGFDGDVDHRLSYCRFAAEKLAAPEAAIDEVAPLLRGALDPHEKEELRAMLEQVSALHGGPTDRQERFVGTLMRRINEAA</sequence>
<dbReference type="SUPFAM" id="SSF158682">
    <property type="entry name" value="TerB-like"/>
    <property type="match status" value="1"/>
</dbReference>